<feature type="region of interest" description="Disordered" evidence="1">
    <location>
        <begin position="250"/>
        <end position="288"/>
    </location>
</feature>
<dbReference type="OrthoDB" id="6819249at2759"/>
<dbReference type="InterPro" id="IPR038718">
    <property type="entry name" value="SNF2-like_sf"/>
</dbReference>
<feature type="compositionally biased region" description="Basic residues" evidence="1">
    <location>
        <begin position="256"/>
        <end position="271"/>
    </location>
</feature>
<accession>A0A9P0D3S0</accession>
<organism evidence="2 3">
    <name type="scientific">Psylliodes chrysocephalus</name>
    <dbReference type="NCBI Taxonomy" id="3402493"/>
    <lineage>
        <taxon>Eukaryota</taxon>
        <taxon>Metazoa</taxon>
        <taxon>Ecdysozoa</taxon>
        <taxon>Arthropoda</taxon>
        <taxon>Hexapoda</taxon>
        <taxon>Insecta</taxon>
        <taxon>Pterygota</taxon>
        <taxon>Neoptera</taxon>
        <taxon>Endopterygota</taxon>
        <taxon>Coleoptera</taxon>
        <taxon>Polyphaga</taxon>
        <taxon>Cucujiformia</taxon>
        <taxon>Chrysomeloidea</taxon>
        <taxon>Chrysomelidae</taxon>
        <taxon>Galerucinae</taxon>
        <taxon>Alticini</taxon>
        <taxon>Psylliodes</taxon>
    </lineage>
</organism>
<evidence type="ECO:0000256" key="1">
    <source>
        <dbReference type="SAM" id="MobiDB-lite"/>
    </source>
</evidence>
<dbReference type="EMBL" id="OV651816">
    <property type="protein sequence ID" value="CAH1109316.1"/>
    <property type="molecule type" value="Genomic_DNA"/>
</dbReference>
<gene>
    <name evidence="2" type="ORF">PSYICH_LOCUS9847</name>
</gene>
<protein>
    <submittedName>
        <fullName evidence="2">Uncharacterized protein</fullName>
    </submittedName>
</protein>
<name>A0A9P0D3S0_9CUCU</name>
<dbReference type="Gene3D" id="3.40.50.10810">
    <property type="entry name" value="Tandem AAA-ATPase domain"/>
    <property type="match status" value="1"/>
</dbReference>
<reference evidence="2" key="1">
    <citation type="submission" date="2022-01" db="EMBL/GenBank/DDBJ databases">
        <authorList>
            <person name="King R."/>
        </authorList>
    </citation>
    <scope>NUCLEOTIDE SEQUENCE</scope>
</reference>
<dbReference type="Proteomes" id="UP001153636">
    <property type="component" value="Chromosome 4"/>
</dbReference>
<keyword evidence="3" id="KW-1185">Reference proteome</keyword>
<sequence length="449" mass="51811">MFIFSEPSLQPWHISKGDIQISIPNDVINSLTSQDIIAINFLYQNYKNEFKGSILNEEEGFNVQAQVSTFVNVILQIWTKPNENFRLLVITPEYLLQKWSETLKNIAALKVLTVEPKTCPADFDQMNKVALLLSFDYIKFVEALSEYNFVSVVIDHFDAIANKLIIKKLAGKFNIGLTRRNFYTNPDQKLQWTMLNWIHPGSMGRLKDFYEADNDNFANLRDNYHHWWLTLTWDYCDSFKKQSDDSQYSSNYVQNVKRKKGATSRKRNVKKVKSESSDENSDNDDTHEINLSLNQESCKRKLQNKVTDICIAENDKSNLVEYKVECSKEGGSCNKETNKNKEIYNFQYSDSSDATVEYNVDAPTHLALDSSATTETSFNKKLDVDDDENILLNIIEGVNRKNSSEILDSQSQLELKKEELYSQMFEDIPKSEIPSPDTSDDFLRSLINI</sequence>
<dbReference type="AlphaFoldDB" id="A0A9P0D3S0"/>
<proteinExistence type="predicted"/>
<evidence type="ECO:0000313" key="3">
    <source>
        <dbReference type="Proteomes" id="UP001153636"/>
    </source>
</evidence>
<evidence type="ECO:0000313" key="2">
    <source>
        <dbReference type="EMBL" id="CAH1109316.1"/>
    </source>
</evidence>